<evidence type="ECO:0008006" key="7">
    <source>
        <dbReference type="Google" id="ProtNLM"/>
    </source>
</evidence>
<evidence type="ECO:0000256" key="1">
    <source>
        <dbReference type="ARBA" id="ARBA00004370"/>
    </source>
</evidence>
<keyword evidence="2 4" id="KW-0812">Transmembrane</keyword>
<dbReference type="Gene3D" id="1.50.40.10">
    <property type="entry name" value="Mitochondrial carrier domain"/>
    <property type="match status" value="1"/>
</dbReference>
<evidence type="ECO:0000313" key="5">
    <source>
        <dbReference type="EMBL" id="KAK9941435.1"/>
    </source>
</evidence>
<organism evidence="5 6">
    <name type="scientific">Rubus argutus</name>
    <name type="common">Southern blackberry</name>
    <dbReference type="NCBI Taxonomy" id="59490"/>
    <lineage>
        <taxon>Eukaryota</taxon>
        <taxon>Viridiplantae</taxon>
        <taxon>Streptophyta</taxon>
        <taxon>Embryophyta</taxon>
        <taxon>Tracheophyta</taxon>
        <taxon>Spermatophyta</taxon>
        <taxon>Magnoliopsida</taxon>
        <taxon>eudicotyledons</taxon>
        <taxon>Gunneridae</taxon>
        <taxon>Pentapetalae</taxon>
        <taxon>rosids</taxon>
        <taxon>fabids</taxon>
        <taxon>Rosales</taxon>
        <taxon>Rosaceae</taxon>
        <taxon>Rosoideae</taxon>
        <taxon>Rosoideae incertae sedis</taxon>
        <taxon>Rubus</taxon>
    </lineage>
</organism>
<evidence type="ECO:0000256" key="4">
    <source>
        <dbReference type="SAM" id="Phobius"/>
    </source>
</evidence>
<gene>
    <name evidence="5" type="ORF">M0R45_018036</name>
</gene>
<sequence>MKIMDEKKEIEGLKPSPSVLKPFVNGGVSGLVTGFIIGAVDYSIFYIQKNLAFFRNHPKYVICCIHAKMIPGMVFIDALAYSQLLGIYEILRRKSIATNEGMRPRLYQEAACGLIAGAVGPYLSFPLSLACYRKQVESMGPIAERWRLRRKLSHVLRYAYGGPWFKTRIGLGMGMVASYKPSLHYLVESRGFREDDAKSGAGAISALCAVVCALLAPHASSLVFARETLRLRGPLGFLTGFSNLCISEAPKVMVFWAVLEQVPKDSQ</sequence>
<dbReference type="Proteomes" id="UP001457282">
    <property type="component" value="Unassembled WGS sequence"/>
</dbReference>
<keyword evidence="4" id="KW-1133">Transmembrane helix</keyword>
<protein>
    <recommendedName>
        <fullName evidence="7">Mitochondrial carrier protein</fullName>
    </recommendedName>
</protein>
<keyword evidence="3 4" id="KW-0472">Membrane</keyword>
<dbReference type="InterPro" id="IPR023395">
    <property type="entry name" value="MCP_dom_sf"/>
</dbReference>
<reference evidence="5 6" key="1">
    <citation type="journal article" date="2023" name="G3 (Bethesda)">
        <title>A chromosome-length genome assembly and annotation of blackberry (Rubus argutus, cv. 'Hillquist').</title>
        <authorList>
            <person name="Bruna T."/>
            <person name="Aryal R."/>
            <person name="Dudchenko O."/>
            <person name="Sargent D.J."/>
            <person name="Mead D."/>
            <person name="Buti M."/>
            <person name="Cavallini A."/>
            <person name="Hytonen T."/>
            <person name="Andres J."/>
            <person name="Pham M."/>
            <person name="Weisz D."/>
            <person name="Mascagni F."/>
            <person name="Usai G."/>
            <person name="Natali L."/>
            <person name="Bassil N."/>
            <person name="Fernandez G.E."/>
            <person name="Lomsadze A."/>
            <person name="Armour M."/>
            <person name="Olukolu B."/>
            <person name="Poorten T."/>
            <person name="Britton C."/>
            <person name="Davik J."/>
            <person name="Ashrafi H."/>
            <person name="Aiden E.L."/>
            <person name="Borodovsky M."/>
            <person name="Worthington M."/>
        </authorList>
    </citation>
    <scope>NUCLEOTIDE SEQUENCE [LARGE SCALE GENOMIC DNA]</scope>
    <source>
        <strain evidence="5">PI 553951</strain>
    </source>
</reference>
<name>A0AAW1XXE7_RUBAR</name>
<proteinExistence type="predicted"/>
<comment type="caution">
    <text evidence="5">The sequence shown here is derived from an EMBL/GenBank/DDBJ whole genome shotgun (WGS) entry which is preliminary data.</text>
</comment>
<feature type="transmembrane region" description="Helical" evidence="4">
    <location>
        <begin position="199"/>
        <end position="225"/>
    </location>
</feature>
<feature type="transmembrane region" description="Helical" evidence="4">
    <location>
        <begin position="23"/>
        <end position="47"/>
    </location>
</feature>
<evidence type="ECO:0000256" key="3">
    <source>
        <dbReference type="ARBA" id="ARBA00023136"/>
    </source>
</evidence>
<evidence type="ECO:0000313" key="6">
    <source>
        <dbReference type="Proteomes" id="UP001457282"/>
    </source>
</evidence>
<dbReference type="EMBL" id="JBEDUW010000003">
    <property type="protein sequence ID" value="KAK9941435.1"/>
    <property type="molecule type" value="Genomic_DNA"/>
</dbReference>
<dbReference type="GO" id="GO:0016020">
    <property type="term" value="C:membrane"/>
    <property type="evidence" value="ECO:0007669"/>
    <property type="project" value="UniProtKB-SubCell"/>
</dbReference>
<keyword evidence="6" id="KW-1185">Reference proteome</keyword>
<accession>A0AAW1XXE7</accession>
<comment type="subcellular location">
    <subcellularLocation>
        <location evidence="1">Membrane</location>
    </subcellularLocation>
</comment>
<evidence type="ECO:0000256" key="2">
    <source>
        <dbReference type="ARBA" id="ARBA00022692"/>
    </source>
</evidence>
<dbReference type="AlphaFoldDB" id="A0AAW1XXE7"/>
<dbReference type="SUPFAM" id="SSF103506">
    <property type="entry name" value="Mitochondrial carrier"/>
    <property type="match status" value="1"/>
</dbReference>